<dbReference type="InterPro" id="IPR036928">
    <property type="entry name" value="AS_sf"/>
</dbReference>
<evidence type="ECO:0000313" key="2">
    <source>
        <dbReference type="EMBL" id="MBE7938987.1"/>
    </source>
</evidence>
<dbReference type="InterPro" id="IPR023631">
    <property type="entry name" value="Amidase_dom"/>
</dbReference>
<organism evidence="2 3">
    <name type="scientific">Ramlibacter aquaticus</name>
    <dbReference type="NCBI Taxonomy" id="2780094"/>
    <lineage>
        <taxon>Bacteria</taxon>
        <taxon>Pseudomonadati</taxon>
        <taxon>Pseudomonadota</taxon>
        <taxon>Betaproteobacteria</taxon>
        <taxon>Burkholderiales</taxon>
        <taxon>Comamonadaceae</taxon>
        <taxon>Ramlibacter</taxon>
    </lineage>
</organism>
<dbReference type="RefSeq" id="WP_193778537.1">
    <property type="nucleotide sequence ID" value="NZ_JADDOJ010000001.1"/>
</dbReference>
<proteinExistence type="predicted"/>
<dbReference type="Proteomes" id="UP000715965">
    <property type="component" value="Unassembled WGS sequence"/>
</dbReference>
<comment type="caution">
    <text evidence="2">The sequence shown here is derived from an EMBL/GenBank/DDBJ whole genome shotgun (WGS) entry which is preliminary data.</text>
</comment>
<dbReference type="Gene3D" id="3.90.1300.10">
    <property type="entry name" value="Amidase signature (AS) domain"/>
    <property type="match status" value="1"/>
</dbReference>
<dbReference type="GO" id="GO:0004040">
    <property type="term" value="F:amidase activity"/>
    <property type="evidence" value="ECO:0007669"/>
    <property type="project" value="UniProtKB-EC"/>
</dbReference>
<name>A0ABR9SB23_9BURK</name>
<keyword evidence="2" id="KW-0378">Hydrolase</keyword>
<reference evidence="2 3" key="1">
    <citation type="submission" date="2020-10" db="EMBL/GenBank/DDBJ databases">
        <title>Draft genome of Ramlibacter aquaticus LMG 30558.</title>
        <authorList>
            <person name="Props R."/>
        </authorList>
    </citation>
    <scope>NUCLEOTIDE SEQUENCE [LARGE SCALE GENOMIC DNA]</scope>
    <source>
        <strain evidence="2 3">LMG 30558</strain>
    </source>
</reference>
<evidence type="ECO:0000259" key="1">
    <source>
        <dbReference type="Pfam" id="PF01425"/>
    </source>
</evidence>
<gene>
    <name evidence="2" type="ORF">IM725_00195</name>
</gene>
<dbReference type="EMBL" id="JADDOJ010000001">
    <property type="protein sequence ID" value="MBE7938987.1"/>
    <property type="molecule type" value="Genomic_DNA"/>
</dbReference>
<keyword evidence="3" id="KW-1185">Reference proteome</keyword>
<dbReference type="Pfam" id="PF01425">
    <property type="entry name" value="Amidase"/>
    <property type="match status" value="1"/>
</dbReference>
<dbReference type="NCBIfam" id="NF005686">
    <property type="entry name" value="PRK07486.1"/>
    <property type="match status" value="1"/>
</dbReference>
<sequence length="493" mass="52359">MLADDPTSLPAHTLSARIHDGSLRCVALMQATLARIAQFNPRHNAIVNLAPEAGLLAQAAAADAELAQGRSRGWLHGIPMAIKDTADAAGFPTTRGSPLLARSVATQDGIGTARLRAAGAIVIGKTNVPEFGLGSHSFNEVFGVTRNAWDPAVSAGGSSGGAAVALALRLLPLADGSDFMGSLRNPAGWNHVFGMRPTQGRVPMGPGVADVWVDQLATEGPMARNVTDLARMLATQAGHDPRAPLSLDAPLEPLATGGDPAAALRGLRIGVLGDLDGHLPMEAGVMDACDEALRHMERAGAVVEPAALGMEPARLWDCWLAWRRALVGARIAPLLALPGGRERIKPEALWEYEGSLGLDFAEFMRASQKRTRFYHRLRALFERFDVLALPSAQAWPFPVAQRWPKEVGGVAMDTYHRWMEVTIYATLAGVPAISVPAGFHPERGWPMGLQLVGPHGADAFLLRVAAAYEAERAAFIARVPPAALAQPTPQEHP</sequence>
<dbReference type="SUPFAM" id="SSF75304">
    <property type="entry name" value="Amidase signature (AS) enzymes"/>
    <property type="match status" value="1"/>
</dbReference>
<protein>
    <submittedName>
        <fullName evidence="2">Amidase</fullName>
        <ecNumber evidence="2">3.5.1.4</ecNumber>
    </submittedName>
</protein>
<dbReference type="EC" id="3.5.1.4" evidence="2"/>
<dbReference type="InterPro" id="IPR000120">
    <property type="entry name" value="Amidase"/>
</dbReference>
<accession>A0ABR9SB23</accession>
<feature type="domain" description="Amidase" evidence="1">
    <location>
        <begin position="28"/>
        <end position="462"/>
    </location>
</feature>
<evidence type="ECO:0000313" key="3">
    <source>
        <dbReference type="Proteomes" id="UP000715965"/>
    </source>
</evidence>
<dbReference type="PANTHER" id="PTHR11895">
    <property type="entry name" value="TRANSAMIDASE"/>
    <property type="match status" value="1"/>
</dbReference>
<dbReference type="PANTHER" id="PTHR11895:SF76">
    <property type="entry name" value="INDOLEACETAMIDE HYDROLASE"/>
    <property type="match status" value="1"/>
</dbReference>